<evidence type="ECO:0000313" key="3">
    <source>
        <dbReference type="Proteomes" id="UP001162907"/>
    </source>
</evidence>
<evidence type="ECO:0000256" key="1">
    <source>
        <dbReference type="SAM" id="MobiDB-lite"/>
    </source>
</evidence>
<organism evidence="2 3">
    <name type="scientific">Pseudomonas fitomaticsae</name>
    <dbReference type="NCBI Taxonomy" id="2837969"/>
    <lineage>
        <taxon>Bacteria</taxon>
        <taxon>Pseudomonadati</taxon>
        <taxon>Pseudomonadota</taxon>
        <taxon>Gammaproteobacteria</taxon>
        <taxon>Pseudomonadales</taxon>
        <taxon>Pseudomonadaceae</taxon>
        <taxon>Pseudomonas</taxon>
    </lineage>
</organism>
<dbReference type="EMBL" id="CP075567">
    <property type="protein sequence ID" value="UFP99042.1"/>
    <property type="molecule type" value="Genomic_DNA"/>
</dbReference>
<sequence>MDTTDDDVNDEPFAELSGAPLSGNTESSSEDPDSHADNSDPAVPFITDSPITAPGPKAFIARTRGYQVIGRNMGIFNSIQMDFHGPNNEFHTKTVRDAFRYTTEFDLGAGQHEIHYRKHADNQWKEWYNSTPFFAANPPLITTPPGTVFPTTTPTITGTGQAGAKVQLWRNGMPHSSVSYVSGTSGVGTWSLTTYTSSEGSLTVSVREEYTGWEGRIESSPVSFTITLPVADPFIDDPKPNQVITVANPTISGRGQNGASIDIWRQGGAGGIYGTGTVQGTGWRVTLTKPLPNGQFIFHAEQITSSGNRKWSTPVPVEVRLKPGTLLIANPPANSIVNRTFDVSGIGGAAGADIKVMLDLQDRVVGATRAQGDSWSASVTLPDDVPPGEIRLACEQILNGIPSDRSLYRPFKLSPPQPTKLTVQVDAQSKVTLGGVGHIGATFHLHVLGNMTPFHSFTVATSPWTVLFPDWLPSFSLVVGRQSVPDSAGQPIYSGWTPESTTVVVPVPRPTLSFRVSPDGIPTFSGTGRNWAGQPASRVEVRLNYNGDVIVPIVDVRADMTWSSTATARWAPGTYEVSAIQRFAELPSPWSVPVFVVIPAPPAVIEKVTPNGLFAKVVGQCWPGAELTITFGDNPASHPVADTDKDGQWDFQRPAAFRPGTHTVTVTQTFGGQTSHPVSLSFDIAVKVLVITPPPGGQTDHLPVLQGIGGIEGFTIRVFDFVTHEQLGETLATGDDWSVPLKELDYGSHTVFAVQELGGLQSQPSTPVTFDVVLSAPRIDFPKTGTSVPRTFTVEGYARAGKGFDRTEVEVYLDDAPHRVYPNFADGYFKQQFTRPLGPCVLKARQYFKDQESPLSQDVLVTIVPDKALIETPAMGEAVGRTATICGFGYPEDTVVVALPDGSELGQAAVQGDGTWFCLVELPGTGTDLSLVTEQRKGEYRSGWSEPWPVPLLAAPPTFDEPGEGKWEGATPEFAGGALAESRVDVVAWYDADKKHANALVTNGGRWAGASERNLPAGPQWARAVQVVDGKRSMPADSKRFEIAPSDEPPRRHPTPE</sequence>
<proteinExistence type="predicted"/>
<name>A0ABY3PYP3_9PSED</name>
<evidence type="ECO:0008006" key="4">
    <source>
        <dbReference type="Google" id="ProtNLM"/>
    </source>
</evidence>
<feature type="region of interest" description="Disordered" evidence="1">
    <location>
        <begin position="1030"/>
        <end position="1057"/>
    </location>
</feature>
<keyword evidence="3" id="KW-1185">Reference proteome</keyword>
<reference evidence="2 3" key="1">
    <citation type="journal article" date="2022" name="Int. J. Syst. Evol. Microbiol.">
        <title>Pseudomonas fitomaticsae sp. nov., isolated at Marimurtra Botanical Garden in Blanes, Catalonia, Spain.</title>
        <authorList>
            <person name="Atanasov K.E."/>
            <person name="Galbis D.M."/>
            <person name="Cornado D."/>
            <person name="Serpico A."/>
            <person name="Sanchez G."/>
            <person name="Bosch M."/>
            <person name="Ferrer A."/>
            <person name="Altabella T."/>
        </authorList>
    </citation>
    <scope>NUCLEOTIDE SEQUENCE [LARGE SCALE GENOMIC DNA]</scope>
    <source>
        <strain evidence="2 3">FIT81</strain>
    </source>
</reference>
<feature type="compositionally biased region" description="Acidic residues" evidence="1">
    <location>
        <begin position="1"/>
        <end position="13"/>
    </location>
</feature>
<accession>A0ABY3PYP3</accession>
<dbReference type="Proteomes" id="UP001162907">
    <property type="component" value="Chromosome"/>
</dbReference>
<dbReference type="Gene3D" id="2.60.40.10">
    <property type="entry name" value="Immunoglobulins"/>
    <property type="match status" value="2"/>
</dbReference>
<dbReference type="InterPro" id="IPR013783">
    <property type="entry name" value="Ig-like_fold"/>
</dbReference>
<dbReference type="RefSeq" id="WP_230733156.1">
    <property type="nucleotide sequence ID" value="NZ_CP075567.1"/>
</dbReference>
<feature type="region of interest" description="Disordered" evidence="1">
    <location>
        <begin position="1"/>
        <end position="50"/>
    </location>
</feature>
<gene>
    <name evidence="2" type="ORF">KJY40_23850</name>
</gene>
<protein>
    <recommendedName>
        <fullName evidence="4">Ig-like domain repeat protein</fullName>
    </recommendedName>
</protein>
<evidence type="ECO:0000313" key="2">
    <source>
        <dbReference type="EMBL" id="UFP99042.1"/>
    </source>
</evidence>